<accession>A0A246JYU5</accession>
<protein>
    <submittedName>
        <fullName evidence="1">Uncharacterized protein</fullName>
    </submittedName>
</protein>
<dbReference type="Proteomes" id="UP000197097">
    <property type="component" value="Unassembled WGS sequence"/>
</dbReference>
<gene>
    <name evidence="1" type="ORF">CDQ91_07675</name>
</gene>
<comment type="caution">
    <text evidence="1">The sequence shown here is derived from an EMBL/GenBank/DDBJ whole genome shotgun (WGS) entry which is preliminary data.</text>
</comment>
<dbReference type="AlphaFoldDB" id="A0A246JYU5"/>
<keyword evidence="2" id="KW-1185">Reference proteome</keyword>
<organism evidence="1 2">
    <name type="scientific">Sphingopyxis witflariensis</name>
    <dbReference type="NCBI Taxonomy" id="173675"/>
    <lineage>
        <taxon>Bacteria</taxon>
        <taxon>Pseudomonadati</taxon>
        <taxon>Pseudomonadota</taxon>
        <taxon>Alphaproteobacteria</taxon>
        <taxon>Sphingomonadales</taxon>
        <taxon>Sphingomonadaceae</taxon>
        <taxon>Sphingopyxis</taxon>
    </lineage>
</organism>
<proteinExistence type="predicted"/>
<dbReference type="EMBL" id="NISJ01000003">
    <property type="protein sequence ID" value="OWQ98364.1"/>
    <property type="molecule type" value="Genomic_DNA"/>
</dbReference>
<name>A0A246JYU5_9SPHN</name>
<reference evidence="1 2" key="1">
    <citation type="journal article" date="2002" name="Int. J. Syst. Evol. Microbiol.">
        <title>Sphingopyxis witflariensis sp. nov., isolated from activated sludge.</title>
        <authorList>
            <person name="Kampfer P."/>
            <person name="Witzenberger R."/>
            <person name="Denner E.B."/>
            <person name="Busse H.J."/>
            <person name="Neef A."/>
        </authorList>
    </citation>
    <scope>NUCLEOTIDE SEQUENCE [LARGE SCALE GENOMIC DNA]</scope>
    <source>
        <strain evidence="1 2">DSM 14551</strain>
    </source>
</reference>
<evidence type="ECO:0000313" key="2">
    <source>
        <dbReference type="Proteomes" id="UP000197097"/>
    </source>
</evidence>
<sequence>MEAWNEAYRREAEEIAASLLEADGFPWGAEQVRAGKRSQSRDVRIAMLALMVARGEVRIKRR</sequence>
<evidence type="ECO:0000313" key="1">
    <source>
        <dbReference type="EMBL" id="OWQ98364.1"/>
    </source>
</evidence>